<dbReference type="Proteomes" id="UP001151582">
    <property type="component" value="Unassembled WGS sequence"/>
</dbReference>
<feature type="compositionally biased region" description="Polar residues" evidence="4">
    <location>
        <begin position="1914"/>
        <end position="1924"/>
    </location>
</feature>
<dbReference type="InterPro" id="IPR026854">
    <property type="entry name" value="VPS13_N"/>
</dbReference>
<feature type="region of interest" description="Disordered" evidence="4">
    <location>
        <begin position="816"/>
        <end position="881"/>
    </location>
</feature>
<dbReference type="Pfam" id="PF25036">
    <property type="entry name" value="VPS13_VAB"/>
    <property type="match status" value="1"/>
</dbReference>
<evidence type="ECO:0000256" key="4">
    <source>
        <dbReference type="SAM" id="MobiDB-lite"/>
    </source>
</evidence>
<dbReference type="PANTHER" id="PTHR16166:SF93">
    <property type="entry name" value="INTERMEMBRANE LIPID TRANSFER PROTEIN VPS13"/>
    <property type="match status" value="1"/>
</dbReference>
<name>A0A9W8B7F2_9FUNG</name>
<evidence type="ECO:0000313" key="10">
    <source>
        <dbReference type="Proteomes" id="UP001151582"/>
    </source>
</evidence>
<feature type="region of interest" description="Disordered" evidence="4">
    <location>
        <begin position="1914"/>
        <end position="1937"/>
    </location>
</feature>
<feature type="domain" description="VPS13-like middle region" evidence="6">
    <location>
        <begin position="1190"/>
        <end position="2052"/>
    </location>
</feature>
<comment type="similarity">
    <text evidence="1">Belongs to the VPS13 family.</text>
</comment>
<dbReference type="InterPro" id="IPR056748">
    <property type="entry name" value="VPS13-like_C"/>
</dbReference>
<feature type="domain" description="Vacuolar protein sorting-associated protein 13 VPS13 adaptor binding" evidence="7">
    <location>
        <begin position="2126"/>
        <end position="2686"/>
    </location>
</feature>
<evidence type="ECO:0000259" key="5">
    <source>
        <dbReference type="Pfam" id="PF12624"/>
    </source>
</evidence>
<evidence type="ECO:0000256" key="3">
    <source>
        <dbReference type="ARBA" id="ARBA00023055"/>
    </source>
</evidence>
<evidence type="ECO:0000259" key="7">
    <source>
        <dbReference type="Pfam" id="PF25036"/>
    </source>
</evidence>
<dbReference type="PANTHER" id="PTHR16166">
    <property type="entry name" value="VACUOLAR PROTEIN SORTING-ASSOCIATED PROTEIN VPS13"/>
    <property type="match status" value="1"/>
</dbReference>
<feature type="compositionally biased region" description="Low complexity" evidence="4">
    <location>
        <begin position="1663"/>
        <end position="1677"/>
    </location>
</feature>
<feature type="compositionally biased region" description="Polar residues" evidence="4">
    <location>
        <begin position="1112"/>
        <end position="1122"/>
    </location>
</feature>
<feature type="compositionally biased region" description="Low complexity" evidence="4">
    <location>
        <begin position="1321"/>
        <end position="1330"/>
    </location>
</feature>
<comment type="caution">
    <text evidence="9">The sequence shown here is derived from an EMBL/GenBank/DDBJ whole genome shotgun (WGS) entry which is preliminary data.</text>
</comment>
<evidence type="ECO:0000313" key="9">
    <source>
        <dbReference type="EMBL" id="KAJ1981729.1"/>
    </source>
</evidence>
<dbReference type="GO" id="GO:0045053">
    <property type="term" value="P:protein retention in Golgi apparatus"/>
    <property type="evidence" value="ECO:0007669"/>
    <property type="project" value="TreeGrafter"/>
</dbReference>
<protein>
    <submittedName>
        <fullName evidence="9">Vacuolar protein sorting-associated protein 13</fullName>
    </submittedName>
</protein>
<feature type="compositionally biased region" description="Polar residues" evidence="4">
    <location>
        <begin position="823"/>
        <end position="832"/>
    </location>
</feature>
<evidence type="ECO:0000259" key="6">
    <source>
        <dbReference type="Pfam" id="PF25033"/>
    </source>
</evidence>
<accession>A0A9W8B7F2</accession>
<evidence type="ECO:0000259" key="8">
    <source>
        <dbReference type="Pfam" id="PF25037"/>
    </source>
</evidence>
<dbReference type="EMBL" id="JANBQB010000114">
    <property type="protein sequence ID" value="KAJ1981729.1"/>
    <property type="molecule type" value="Genomic_DNA"/>
</dbReference>
<feature type="compositionally biased region" description="Pro residues" evidence="4">
    <location>
        <begin position="1102"/>
        <end position="1111"/>
    </location>
</feature>
<dbReference type="InterPro" id="IPR056747">
    <property type="entry name" value="VPS13-like_M"/>
</dbReference>
<dbReference type="GO" id="GO:0006869">
    <property type="term" value="P:lipid transport"/>
    <property type="evidence" value="ECO:0007669"/>
    <property type="project" value="UniProtKB-KW"/>
</dbReference>
<dbReference type="Pfam" id="PF25033">
    <property type="entry name" value="VPS13_M"/>
    <property type="match status" value="1"/>
</dbReference>
<dbReference type="InterPro" id="IPR026847">
    <property type="entry name" value="VPS13"/>
</dbReference>
<feature type="region of interest" description="Disordered" evidence="4">
    <location>
        <begin position="1841"/>
        <end position="1895"/>
    </location>
</feature>
<dbReference type="Pfam" id="PF12624">
    <property type="entry name" value="VPS13_N"/>
    <property type="match status" value="1"/>
</dbReference>
<dbReference type="Pfam" id="PF25037">
    <property type="entry name" value="VPS13_C"/>
    <property type="match status" value="1"/>
</dbReference>
<feature type="compositionally biased region" description="Low complexity" evidence="4">
    <location>
        <begin position="1694"/>
        <end position="1703"/>
    </location>
</feature>
<feature type="domain" description="Intermembrane lipid transfer protein VPS13-like C-terminal" evidence="8">
    <location>
        <begin position="3212"/>
        <end position="3317"/>
    </location>
</feature>
<keyword evidence="2" id="KW-0813">Transport</keyword>
<dbReference type="GO" id="GO:0045324">
    <property type="term" value="P:late endosome to vacuole transport"/>
    <property type="evidence" value="ECO:0007669"/>
    <property type="project" value="TreeGrafter"/>
</dbReference>
<feature type="region of interest" description="Disordered" evidence="4">
    <location>
        <begin position="1092"/>
        <end position="1129"/>
    </location>
</feature>
<feature type="region of interest" description="Disordered" evidence="4">
    <location>
        <begin position="1663"/>
        <end position="1711"/>
    </location>
</feature>
<keyword evidence="10" id="KW-1185">Reference proteome</keyword>
<keyword evidence="3" id="KW-0445">Lipid transport</keyword>
<evidence type="ECO:0000256" key="1">
    <source>
        <dbReference type="ARBA" id="ARBA00006545"/>
    </source>
</evidence>
<reference evidence="9" key="1">
    <citation type="submission" date="2022-07" db="EMBL/GenBank/DDBJ databases">
        <title>Phylogenomic reconstructions and comparative analyses of Kickxellomycotina fungi.</title>
        <authorList>
            <person name="Reynolds N.K."/>
            <person name="Stajich J.E."/>
            <person name="Barry K."/>
            <person name="Grigoriev I.V."/>
            <person name="Crous P."/>
            <person name="Smith M.E."/>
        </authorList>
    </citation>
    <scope>NUCLEOTIDE SEQUENCE</scope>
    <source>
        <strain evidence="9">RSA 567</strain>
    </source>
</reference>
<dbReference type="GO" id="GO:0006623">
    <property type="term" value="P:protein targeting to vacuole"/>
    <property type="evidence" value="ECO:0007669"/>
    <property type="project" value="TreeGrafter"/>
</dbReference>
<gene>
    <name evidence="9" type="primary">VPS13</name>
    <name evidence="9" type="ORF">H4R34_001965</name>
</gene>
<feature type="region of interest" description="Disordered" evidence="4">
    <location>
        <begin position="1321"/>
        <end position="1343"/>
    </location>
</feature>
<dbReference type="GO" id="GO:0007005">
    <property type="term" value="P:mitochondrion organization"/>
    <property type="evidence" value="ECO:0007669"/>
    <property type="project" value="TreeGrafter"/>
</dbReference>
<proteinExistence type="inferred from homology"/>
<dbReference type="OrthoDB" id="428159at2759"/>
<sequence>MGYGRILYLGDAKLNNLRLKREALDKFDLPIDVHQGYIGELILKIPWSNLKGEPVRVILKNVFVLAGPKQMSEYDPEEDDRRRQKRKQDKLETLEMLTTNKPKHTGDVDPKQTSFYMQLVTKIIDNLQVSIENIHIRYEDDVSNPDHRFAMGITLAELSAVSTDELWNVKFIDDPFQDVHKLLRLGHLAVYFNSDPTSLAGQALPEFLQSFLRLIPSDSATQLGHRYVLRPVSGTGRLVLKKRFTPDTAKNTATFEFDELAFVLDDRQYKDALLLVSSFDYFIRQYKYRRYDPPAGVPVKQNPRAWLQFALRCVRAEVHERRRRWTWDYFKERRDDRHRYVRLYRVAKLDPAREAEAKEVAALERKLSFQDIRFYRSIVESKLRKERALTAQSQKQQETTGKNTPNTAGWVSSWFGSWAGGQSAGQPQTLSEDQIQELYDTIDFDEKEAIPDYDLPDECVLLKVNMQLIQGSLTIKQATINGRSQASAGSGSRRDLMAMTFNTFRLGFIKRPRSMSAVLSLASLHVLDGTTENSLYPYLLSVQQSAAAPSPLAELPTAIDTTEPSQPFFKLTFDDNPQDERANSALTLQSRRLHFYFNPNAIETMAKFFRPPVPALDSVQQLILAASKSVEGFKQQTRAGFQYALEEHKTVDIRIDLDAPVIIIPSSFTDPAAGVSVLDCGKLRVQSDLVAKSRLQEWRAKEGRAVSDEELEELKALMYDRFSLSLTSVQLVVGKSVGQCLEAIQDNVLEHTLGLHVVNRVNMQFAVGISIVPQYTSMPKIVVEGHLPLLKMTFSDRKYRAVMNFVDMLDFLDRLEEPDNGPDTPNATTTTKRGPRSPRPGTGSAMSPRSPSTLKQLSDRLSGTSPTTPPPASPPVAVGLSWPDSTLDDAVVVVPSTSESDDNGDDDEFFDAETAEPVTTSQSAQLTTQQMVVKFTIGQLSASLCRADADADNPEVYLAELKMERFTLDFVKRPYDMNALVYIGSLGIEDRMQSGTYLLTSSPDSSESTETPQPLLRVDYHRVDPESPEYQSKHEGMRQSVDVSLSRVNVNVIRGSILTLYDFILKTFVPPDTPPPTPPAAARRTSGVAFGTRFSPFSSPHPTQPSDPMPSPTATTGTQGSEVASDPATVRKTLRVGAQLGNLTLTDDGISRSAQAIPAFQHLLTIEGNDLADFSYETFDPTSPAKYPGFDAALYLRVGAARLTVAEHPIRALMAFGSQFAKMHVLFEAARKAAAKSATQLQDRANRFHFNINVKSPVLVFPERMTHADVVVANLGEIHFENRFVWPDHPNWHPEDAPAPPTADSLVGTLQQRLAAVSPHSAPPAAVGHVGPDGYQINSESMPSPLSPEQWSAPLMNKMFLRVTSIGLVSKFYIAGECQMLPLIDDVGLRVIMNYLERTTGSMRPEMEITAKLSDVHMKLTERQYQFLLNLSAILSRTFTGPSEDDDTAMGLTASLSQLGQAEAGQVSLRPSTLEPDQASRMSMDSFTYPDLLVPDAAPLPSAPVVSVSRPTDGDSDAEDEAFTTLDFVFNLETVDLEIFHGDGTQFATLESASFSRFCIQNVVVKHRNASNQSSDSEFQVHSFVVQDTRPHSRSQFPDLLPMAEHTGPQLLGRINARVGEDTVLLATVDHPQFILDLNHVYALRDFFMSAFGAELPQDDLSLAYPSSSGSDASQSPATAPLRSMAQSPQQRTPAPSASRPSPGKALGPNTTSAPAAGFAYRVNIVEPEILVLADANLANSEAVVLSAEQVVVAQQGIFALTVDKAEMSLCRMDRREETNMVFIDPFDVVLSHHSGSTRAEHLLTNIIADIKPLVLRLSYEDLTLLLEIVNKALQLSEEASTPAKATHDAFSPMSPGKTPQWDERRGSQVSSAPTIPPGDDGESPEAARRLRSDQSAGTLSAASLAAVSPGLTATQSGTVSTRAASKPSPPTQPKKVTVSREIMKLAFQGVQLVLIGNKIDVPVVDFLFDAFSVNLTDWSTQVKVDTNLRVHANYFNLKSSHWEPLIEPWQFGVHVQTLSDPHPMTRIDVQAKQKLDVNISHDFIRTLLNSVSEMTRDQDNYLYKARSEHIPYLIKNQTGADLYLWNELPDANKSQTSVQLLKSQESLPWRFGDWHRSRDALVVARNRIGLQFCDHEVERLKDIAVDREGSKLYRLRPRIDSVSHRLAVDVHLRHNVKEVTLRSALVFENRTLIPLELVMVDQRLDPVSPPMVVAPGTDCPVPLFQCHGSRVKVRPVDSFSYRWSRTGIYWEDLLQPTASSTVVCQSSLPDMPEFILQVHGRCKRKDVTTYRYPFMTVRLSAPLELENLLPYDVKYTVVDKKHNREWRSRLSKGAIAPVHVVRPRSLLLLSLEVPGSPYRKSRYAVIDAAPEHDIAMDDELSLIDPYKRELPLRLERRKLPDSGGAHIVTLYCPYVMLNQTGLPMHFKAKSLIKSAAVVAGQSTQGIPGTDPPQPFMFSYGSYEPRNRCLIKVDGSEWSKPLSFEAVGSLAEVTIPSVDSVTPSMIHLGVSVEPGPGKFSRTRVVTITPRYMLKNTLDHPLNFREVGSQRSRCLDANGRAPLHFLHQPRERQLSINFPGVSNLWSAPFGIDQVGRSFVKLNKNRLERVLVRIDVTLEGPCIFVIFSKVTGDWPYRIENASPVEVILYQRDASLRDVSDGLRSTLTKKYRLPPGRVMSYSWDYPSMKSKSLVLSVHGVEREVDIQQIGTLMPFKFAPSAQRPNTVSLDVVADRATQVLRITPYNQSKSLFRPRVHRRDSMREAFEVVDTKNVTNMTFRLRLAGIGISIINAQLQELMYATFRGIEFKFIDSTSNQSLNWMIEWIQFDNQLYGGLNEIVLYPTVIPKAGQDEGTRYILHAALVRAKDESYGVNYIRYFSILLQEMSLEMDENFLYALLEFAKFEPDETGPSDAHHQQESEWCDQGFTRLPDPPLPPDELQLYFEVLHIQPLKFNLSFVRTQRINQEMDNLNSHNPLMVIGNALTMAIGNVNDAPVKLNSLVIENVRASLSVLLDRFTKHYGQEALYQIHKVLGSADVIGNPVGLFSNISSGVADFFYEPYQGFVMSDRPQDFGIGLARGTYSLFSKTVYGFSDSFSKFAESVSKGLSVATLDRNYQDRRRIARTRNRPRHALYGVSQGATSFASSVASGISGVVMQPYHGAEKEGVGGFFKGVGKGIVGVVTKPMVGVFDLASQVTEGIKNTTQVFNDTDLDRVRLPRFVGRDGILHTYNQRDALGQYWLKHVNDGEYFYEIYLAHLELRGSEMVILLTYSKLMMIKSRGLSTEWAINLSALQSIHLEARGISVLLRGNDEHMFVPIPEASSRRWLYRKLEEAVQEITQRKVDD</sequence>
<feature type="domain" description="Chorein N-terminal" evidence="5">
    <location>
        <begin position="10"/>
        <end position="807"/>
    </location>
</feature>
<organism evidence="9 10">
    <name type="scientific">Dimargaris verticillata</name>
    <dbReference type="NCBI Taxonomy" id="2761393"/>
    <lineage>
        <taxon>Eukaryota</taxon>
        <taxon>Fungi</taxon>
        <taxon>Fungi incertae sedis</taxon>
        <taxon>Zoopagomycota</taxon>
        <taxon>Kickxellomycotina</taxon>
        <taxon>Dimargaritomycetes</taxon>
        <taxon>Dimargaritales</taxon>
        <taxon>Dimargaritaceae</taxon>
        <taxon>Dimargaris</taxon>
    </lineage>
</organism>
<feature type="compositionally biased region" description="Polar residues" evidence="4">
    <location>
        <begin position="844"/>
        <end position="856"/>
    </location>
</feature>
<dbReference type="InterPro" id="IPR009543">
    <property type="entry name" value="VPS13_VAB"/>
</dbReference>
<evidence type="ECO:0000256" key="2">
    <source>
        <dbReference type="ARBA" id="ARBA00022448"/>
    </source>
</evidence>